<sequence length="87" mass="10187">MLLEGRRNYVLTEFLKSIRGEKALWETIITGVDVCNFRLQGNTNDPFIPISLQPLHFEVFFCFAGHVVLKQQWNRVVVVRKQEILLL</sequence>
<dbReference type="AlphaFoldDB" id="K1TZ41"/>
<protein>
    <submittedName>
        <fullName evidence="1">Uncharacterized protein</fullName>
    </submittedName>
</protein>
<dbReference type="EMBL" id="AJWY01004782">
    <property type="protein sequence ID" value="EKC71415.1"/>
    <property type="molecule type" value="Genomic_DNA"/>
</dbReference>
<feature type="non-terminal residue" evidence="1">
    <location>
        <position position="87"/>
    </location>
</feature>
<accession>K1TZ41</accession>
<comment type="caution">
    <text evidence="1">The sequence shown here is derived from an EMBL/GenBank/DDBJ whole genome shotgun (WGS) entry which is preliminary data.</text>
</comment>
<organism evidence="1">
    <name type="scientific">human gut metagenome</name>
    <dbReference type="NCBI Taxonomy" id="408170"/>
    <lineage>
        <taxon>unclassified sequences</taxon>
        <taxon>metagenomes</taxon>
        <taxon>organismal metagenomes</taxon>
    </lineage>
</organism>
<gene>
    <name evidence="1" type="ORF">LEA_07275</name>
</gene>
<evidence type="ECO:0000313" key="1">
    <source>
        <dbReference type="EMBL" id="EKC71415.1"/>
    </source>
</evidence>
<name>K1TZ41_9ZZZZ</name>
<proteinExistence type="predicted"/>
<reference evidence="1" key="1">
    <citation type="journal article" date="2013" name="Environ. Microbiol.">
        <title>Microbiota from the distal guts of lean and obese adolescents exhibit partial functional redundancy besides clear differences in community structure.</title>
        <authorList>
            <person name="Ferrer M."/>
            <person name="Ruiz A."/>
            <person name="Lanza F."/>
            <person name="Haange S.B."/>
            <person name="Oberbach A."/>
            <person name="Till H."/>
            <person name="Bargiela R."/>
            <person name="Campoy C."/>
            <person name="Segura M.T."/>
            <person name="Richter M."/>
            <person name="von Bergen M."/>
            <person name="Seifert J."/>
            <person name="Suarez A."/>
        </authorList>
    </citation>
    <scope>NUCLEOTIDE SEQUENCE</scope>
</reference>